<dbReference type="EMBL" id="ALWO02000052">
    <property type="protein sequence ID" value="EOZ92446.1"/>
    <property type="molecule type" value="Genomic_DNA"/>
</dbReference>
<dbReference type="STRING" id="1189612.A33Q_4539"/>
<keyword evidence="2" id="KW-1185">Reference proteome</keyword>
<proteinExistence type="predicted"/>
<evidence type="ECO:0000313" key="1">
    <source>
        <dbReference type="EMBL" id="EOZ92446.1"/>
    </source>
</evidence>
<evidence type="ECO:0000313" key="2">
    <source>
        <dbReference type="Proteomes" id="UP000006073"/>
    </source>
</evidence>
<sequence length="44" mass="5362">MVNTAKWHKFAIRFQKDGRKIDKDKEREVDKIKKNIFFIFSFAS</sequence>
<dbReference type="AlphaFoldDB" id="S2DKD2"/>
<dbReference type="Proteomes" id="UP000006073">
    <property type="component" value="Unassembled WGS sequence"/>
</dbReference>
<gene>
    <name evidence="1" type="ORF">A33Q_4539</name>
</gene>
<accession>S2DKD2</accession>
<organism evidence="1 2">
    <name type="scientific">Indibacter alkaliphilus (strain CCUG 57479 / KCTC 22604 / LW1)</name>
    <dbReference type="NCBI Taxonomy" id="1189612"/>
    <lineage>
        <taxon>Bacteria</taxon>
        <taxon>Pseudomonadati</taxon>
        <taxon>Bacteroidota</taxon>
        <taxon>Cytophagia</taxon>
        <taxon>Cytophagales</taxon>
        <taxon>Cyclobacteriaceae</taxon>
    </lineage>
</organism>
<reference evidence="1 2" key="1">
    <citation type="journal article" date="2013" name="Genome Announc.">
        <title>Draft Genome Sequence of Indibacter alkaliphilus Strain LW1T, Isolated from Lonar Lake, a Haloalkaline Lake in the Buldana District of Maharashtra, India.</title>
        <authorList>
            <person name="Singh A."/>
            <person name="Kumar Jangir P."/>
            <person name="Sharma R."/>
            <person name="Singh A."/>
            <person name="Kumar Pinnaka A."/>
            <person name="Shivaji S."/>
        </authorList>
    </citation>
    <scope>NUCLEOTIDE SEQUENCE [LARGE SCALE GENOMIC DNA]</scope>
    <source>
        <strain evidence="2">CCUG 57479 / KCTC 22604 / LW1</strain>
    </source>
</reference>
<name>S2DKD2_INDAL</name>
<protein>
    <submittedName>
        <fullName evidence="1">Uncharacterized protein</fullName>
    </submittedName>
</protein>
<comment type="caution">
    <text evidence="1">The sequence shown here is derived from an EMBL/GenBank/DDBJ whole genome shotgun (WGS) entry which is preliminary data.</text>
</comment>